<feature type="compositionally biased region" description="Gly residues" evidence="1">
    <location>
        <begin position="589"/>
        <end position="615"/>
    </location>
</feature>
<feature type="compositionally biased region" description="Basic and acidic residues" evidence="1">
    <location>
        <begin position="205"/>
        <end position="223"/>
    </location>
</feature>
<organism evidence="2 3">
    <name type="scientific">Psilocybe cf. subviscida</name>
    <dbReference type="NCBI Taxonomy" id="2480587"/>
    <lineage>
        <taxon>Eukaryota</taxon>
        <taxon>Fungi</taxon>
        <taxon>Dikarya</taxon>
        <taxon>Basidiomycota</taxon>
        <taxon>Agaricomycotina</taxon>
        <taxon>Agaricomycetes</taxon>
        <taxon>Agaricomycetidae</taxon>
        <taxon>Agaricales</taxon>
        <taxon>Agaricineae</taxon>
        <taxon>Strophariaceae</taxon>
        <taxon>Psilocybe</taxon>
    </lineage>
</organism>
<feature type="region of interest" description="Disordered" evidence="1">
    <location>
        <begin position="26"/>
        <end position="48"/>
    </location>
</feature>
<dbReference type="OrthoDB" id="2507488at2759"/>
<dbReference type="Proteomes" id="UP000567179">
    <property type="component" value="Unassembled WGS sequence"/>
</dbReference>
<name>A0A8H5B4X0_9AGAR</name>
<sequence length="810" mass="85024">MYRGPPSPIFDVPEFPALRRIRPLPKRRRTESHGSHNHSLPPPLPPGAAAALLHQQQHSLDLLGPNATTEDLLSHAENLSALHSYYMPILGGVQNFLAGASASDPNGLDISGNTTAAAAAAAALAAVADAGRNGQLSLPLGNIDSVGFGVHLAAAAAAAAAAGVAIGGLGGFGMGMMDNMGQGLGMSSGGNSGMMGAENSIGLGGHDRDDDDPRNADHYDQARLHGHGNTKKRKVPANAHSSPRGGSGDGRPGSPSSYRDGEGNEATGGHDGDGFEIQDEDLIRERDRDRERDRERDRDRDRERDPDRDDSSSSSVYPPPPFPGQLSLLAQKRGKLTAVTLAGLQHKELLKTRKRQLAAVMGALSHGDTLALDQALSTNYPLLPGMSGALGMSASRVGGDSPTETDNSLSVRKSKRRTVRLARAMKVLLEMPERRNRHPDAVPFPVSEFLFSCPSGTSRHSDKCPYITFIGSRDATSSISAERLISTKEEVVALRKRFETELARQAAKAAKTAAASTGTGGKAMTKAAGGRGKKERQDRDRERAEKIQQRVAKSAPTAVAPSGGAMGKGGEHLPESIRPALSNVSSGTPSGGGGSAGGAEGGVNGNGATGGGTGGMKTKAKKKKRSALANASNPHHLRNYVPSRLPHTGDGVNGGKVNANGSAAGGWQLPLLFLSSEIAPRRRDRGKKTSVPMGSSPLIQLTQPSEEWICAFCEYDLFYGNDAAYRRAVRSRKKILRRRRRARERAAAAASGVAAGLSTAKAPPPPPPSEEYDDGYDEADEAGVDDYGSAPPQRNARWKAGPDKESAAFG</sequence>
<feature type="compositionally biased region" description="Basic and acidic residues" evidence="1">
    <location>
        <begin position="800"/>
        <end position="810"/>
    </location>
</feature>
<feature type="compositionally biased region" description="Low complexity" evidence="1">
    <location>
        <begin position="747"/>
        <end position="757"/>
    </location>
</feature>
<gene>
    <name evidence="2" type="ORF">D9619_006568</name>
</gene>
<feature type="compositionally biased region" description="Acidic residues" evidence="1">
    <location>
        <begin position="770"/>
        <end position="784"/>
    </location>
</feature>
<feature type="compositionally biased region" description="Basic and acidic residues" evidence="1">
    <location>
        <begin position="535"/>
        <end position="548"/>
    </location>
</feature>
<feature type="region of interest" description="Disordered" evidence="1">
    <location>
        <begin position="188"/>
        <end position="325"/>
    </location>
</feature>
<feature type="region of interest" description="Disordered" evidence="1">
    <location>
        <begin position="747"/>
        <end position="810"/>
    </location>
</feature>
<dbReference type="AlphaFoldDB" id="A0A8H5B4X0"/>
<feature type="region of interest" description="Disordered" evidence="1">
    <location>
        <begin position="511"/>
        <end position="641"/>
    </location>
</feature>
<feature type="compositionally biased region" description="Basic residues" evidence="1">
    <location>
        <begin position="224"/>
        <end position="235"/>
    </location>
</feature>
<evidence type="ECO:0000256" key="1">
    <source>
        <dbReference type="SAM" id="MobiDB-lite"/>
    </source>
</evidence>
<comment type="caution">
    <text evidence="2">The sequence shown here is derived from an EMBL/GenBank/DDBJ whole genome shotgun (WGS) entry which is preliminary data.</text>
</comment>
<evidence type="ECO:0000313" key="3">
    <source>
        <dbReference type="Proteomes" id="UP000567179"/>
    </source>
</evidence>
<feature type="compositionally biased region" description="Low complexity" evidence="1">
    <location>
        <begin position="511"/>
        <end position="528"/>
    </location>
</feature>
<accession>A0A8H5B4X0</accession>
<reference evidence="2 3" key="1">
    <citation type="journal article" date="2020" name="ISME J.">
        <title>Uncovering the hidden diversity of litter-decomposition mechanisms in mushroom-forming fungi.</title>
        <authorList>
            <person name="Floudas D."/>
            <person name="Bentzer J."/>
            <person name="Ahren D."/>
            <person name="Johansson T."/>
            <person name="Persson P."/>
            <person name="Tunlid A."/>
        </authorList>
    </citation>
    <scope>NUCLEOTIDE SEQUENCE [LARGE SCALE GENOMIC DNA]</scope>
    <source>
        <strain evidence="2 3">CBS 101986</strain>
    </source>
</reference>
<proteinExistence type="predicted"/>
<dbReference type="EMBL" id="JAACJJ010000042">
    <property type="protein sequence ID" value="KAF5316716.1"/>
    <property type="molecule type" value="Genomic_DNA"/>
</dbReference>
<keyword evidence="3" id="KW-1185">Reference proteome</keyword>
<protein>
    <submittedName>
        <fullName evidence="2">Uncharacterized protein</fullName>
    </submittedName>
</protein>
<feature type="compositionally biased region" description="Basic and acidic residues" evidence="1">
    <location>
        <begin position="281"/>
        <end position="311"/>
    </location>
</feature>
<evidence type="ECO:0000313" key="2">
    <source>
        <dbReference type="EMBL" id="KAF5316716.1"/>
    </source>
</evidence>